<dbReference type="EMBL" id="CAXLJM020000196">
    <property type="protein sequence ID" value="CAL8149251.1"/>
    <property type="molecule type" value="Genomic_DNA"/>
</dbReference>
<sequence>MELGVCLVCLKTFDGVDPASEEKDRIHGTPSSVPLLTRFLKFTENYLNLSSPTTHQLLSSEGVRKEAFCERCEVSVINPICQVYLELLSAQLRLSSELENLGKLLDNSKVSGSDKSRVLNINTLSNQLDIRSLSQLEGFRTSLSQKCYLKRKHALPNVILTSRCDKEQTGIIEKDESHFHCNLKAVKVETQNLQASDDNTLDLEPFRENVISLERNNEERETIRIDTVPMEPVMKCETFYQDSNSDELIFENGNNGEIEESPPEQSELAAIPVAEHEVTRINGKLYNGRRCPKCSIVLKDESQYQIHYRYYHLPVPCNICGKTFSKQKSLRQHFRLCHQKRGIFTCQVCSKVFETAHRLKAHVHKAHTHNDRPTGYNVLDLQPDGLSSTDAGEEVLSERISTGPAKNLNTIHFHQLSNPELIFENENDEEIEDLPGSGLSELEVIPVAEVGEIRVNGEVDNGSGHCCPKCSKVLKDKTQYYNHYNHHHQIRSCKYCREKFVGRKSLRQHFRVCHQKPEIHTCQLCLKVFGTAPSLRDHINKTHREATCHCPHCDYSSKSQPMLKQHILAIHKPGKFICPHCPKMKVFATSLYLRYHIKRKHPQFLVKGESLEKTQHTTVQLA</sequence>
<evidence type="ECO:0000256" key="2">
    <source>
        <dbReference type="ARBA" id="ARBA00022737"/>
    </source>
</evidence>
<dbReference type="SMART" id="SM00355">
    <property type="entry name" value="ZnF_C2H2"/>
    <property type="match status" value="8"/>
</dbReference>
<evidence type="ECO:0000313" key="8">
    <source>
        <dbReference type="Proteomes" id="UP001642540"/>
    </source>
</evidence>
<dbReference type="Pfam" id="PF13912">
    <property type="entry name" value="zf-C2H2_6"/>
    <property type="match status" value="1"/>
</dbReference>
<dbReference type="PROSITE" id="PS50157">
    <property type="entry name" value="ZINC_FINGER_C2H2_2"/>
    <property type="match status" value="4"/>
</dbReference>
<feature type="domain" description="C2H2-type" evidence="6">
    <location>
        <begin position="315"/>
        <end position="338"/>
    </location>
</feature>
<dbReference type="InterPro" id="IPR013087">
    <property type="entry name" value="Znf_C2H2_type"/>
</dbReference>
<dbReference type="Proteomes" id="UP001642540">
    <property type="component" value="Unassembled WGS sequence"/>
</dbReference>
<dbReference type="PANTHER" id="PTHR24379">
    <property type="entry name" value="KRAB AND ZINC FINGER DOMAIN-CONTAINING"/>
    <property type="match status" value="1"/>
</dbReference>
<dbReference type="PROSITE" id="PS00028">
    <property type="entry name" value="ZINC_FINGER_C2H2_1"/>
    <property type="match status" value="5"/>
</dbReference>
<evidence type="ECO:0000313" key="7">
    <source>
        <dbReference type="EMBL" id="CAL8149251.1"/>
    </source>
</evidence>
<protein>
    <recommendedName>
        <fullName evidence="6">C2H2-type domain-containing protein</fullName>
    </recommendedName>
</protein>
<keyword evidence="3 5" id="KW-0863">Zinc-finger</keyword>
<keyword evidence="4" id="KW-0862">Zinc</keyword>
<dbReference type="PANTHER" id="PTHR24379:SF121">
    <property type="entry name" value="C2H2-TYPE DOMAIN-CONTAINING PROTEIN"/>
    <property type="match status" value="1"/>
</dbReference>
<dbReference type="Gene3D" id="3.30.160.60">
    <property type="entry name" value="Classic Zinc Finger"/>
    <property type="match status" value="3"/>
</dbReference>
<evidence type="ECO:0000256" key="1">
    <source>
        <dbReference type="ARBA" id="ARBA00022723"/>
    </source>
</evidence>
<feature type="domain" description="C2H2-type" evidence="6">
    <location>
        <begin position="520"/>
        <end position="543"/>
    </location>
</feature>
<feature type="domain" description="C2H2-type" evidence="6">
    <location>
        <begin position="344"/>
        <end position="372"/>
    </location>
</feature>
<reference evidence="7 8" key="1">
    <citation type="submission" date="2024-08" db="EMBL/GenBank/DDBJ databases">
        <authorList>
            <person name="Cucini C."/>
            <person name="Frati F."/>
        </authorList>
    </citation>
    <scope>NUCLEOTIDE SEQUENCE [LARGE SCALE GENOMIC DNA]</scope>
</reference>
<evidence type="ECO:0000256" key="5">
    <source>
        <dbReference type="PROSITE-ProRule" id="PRU00042"/>
    </source>
</evidence>
<evidence type="ECO:0000256" key="4">
    <source>
        <dbReference type="ARBA" id="ARBA00022833"/>
    </source>
</evidence>
<feature type="domain" description="C2H2-type" evidence="6">
    <location>
        <begin position="491"/>
        <end position="519"/>
    </location>
</feature>
<evidence type="ECO:0000256" key="3">
    <source>
        <dbReference type="ARBA" id="ARBA00022771"/>
    </source>
</evidence>
<proteinExistence type="predicted"/>
<organism evidence="7 8">
    <name type="scientific">Orchesella dallaii</name>
    <dbReference type="NCBI Taxonomy" id="48710"/>
    <lineage>
        <taxon>Eukaryota</taxon>
        <taxon>Metazoa</taxon>
        <taxon>Ecdysozoa</taxon>
        <taxon>Arthropoda</taxon>
        <taxon>Hexapoda</taxon>
        <taxon>Collembola</taxon>
        <taxon>Entomobryomorpha</taxon>
        <taxon>Entomobryoidea</taxon>
        <taxon>Orchesellidae</taxon>
        <taxon>Orchesellinae</taxon>
        <taxon>Orchesella</taxon>
    </lineage>
</organism>
<keyword evidence="1" id="KW-0479">Metal-binding</keyword>
<dbReference type="SUPFAM" id="SSF57667">
    <property type="entry name" value="beta-beta-alpha zinc fingers"/>
    <property type="match status" value="2"/>
</dbReference>
<gene>
    <name evidence="7" type="ORF">ODALV1_LOCUS31679</name>
</gene>
<dbReference type="Pfam" id="PF00096">
    <property type="entry name" value="zf-C2H2"/>
    <property type="match status" value="1"/>
</dbReference>
<keyword evidence="2" id="KW-0677">Repeat</keyword>
<accession>A0ABP1SBA8</accession>
<keyword evidence="8" id="KW-1185">Reference proteome</keyword>
<evidence type="ECO:0000259" key="6">
    <source>
        <dbReference type="PROSITE" id="PS50157"/>
    </source>
</evidence>
<comment type="caution">
    <text evidence="7">The sequence shown here is derived from an EMBL/GenBank/DDBJ whole genome shotgun (WGS) entry which is preliminary data.</text>
</comment>
<name>A0ABP1SBA8_9HEXA</name>
<dbReference type="InterPro" id="IPR036236">
    <property type="entry name" value="Znf_C2H2_sf"/>
</dbReference>